<keyword evidence="3" id="KW-1185">Reference proteome</keyword>
<proteinExistence type="predicted"/>
<evidence type="ECO:0000313" key="3">
    <source>
        <dbReference type="Proteomes" id="UP000187406"/>
    </source>
</evidence>
<evidence type="ECO:0000313" key="1">
    <source>
        <dbReference type="EMBL" id="GAV82904.1"/>
    </source>
</evidence>
<reference evidence="2" key="2">
    <citation type="journal article" date="2017" name="Nat. Ecol. Evol.">
        <title>Genome of the pitcher plant Cephalotus reveals genetic changes associated with carnivory.</title>
        <authorList>
            <person name="Fukushima K."/>
            <person name="Fang X."/>
            <person name="Alvarez-Ponce D."/>
            <person name="Cai H."/>
            <person name="Carretero-Paulet L."/>
            <person name="Chen C."/>
            <person name="Chang T."/>
            <person name="Farr K.M."/>
            <person name="Fujita T."/>
            <person name="Hiwatashi Y."/>
            <person name="Hoshi Y."/>
            <person name="Imai T."/>
            <person name="Kasahara M."/>
            <person name="Librado P."/>
            <person name="Mao L."/>
            <person name="Mori H."/>
            <person name="Nishiyama T."/>
            <person name="Nozawa M."/>
            <person name="Palfalvi G."/>
            <person name="Pollard S.T."/>
            <person name="Rozas J."/>
            <person name="Sanchez-Gracia A."/>
            <person name="Sankoff D."/>
            <person name="Shibata T.F."/>
            <person name="Shigenobu S."/>
            <person name="Sumikawa N."/>
            <person name="Uzawa T."/>
            <person name="Xie M."/>
            <person name="Zheng C."/>
            <person name="Pollock D.D."/>
            <person name="Albert V.A."/>
            <person name="Li S."/>
            <person name="Hasebe M."/>
        </authorList>
    </citation>
    <scope>NUCLEOTIDE SEQUENCE</scope>
    <source>
        <strain evidence="2">St1</strain>
    </source>
</reference>
<evidence type="ECO:0000313" key="2">
    <source>
        <dbReference type="EMBL" id="GAV82905.1"/>
    </source>
</evidence>
<dbReference type="OrthoDB" id="1932741at2759"/>
<organism evidence="2 3">
    <name type="scientific">Cephalotus follicularis</name>
    <name type="common">Albany pitcher plant</name>
    <dbReference type="NCBI Taxonomy" id="3775"/>
    <lineage>
        <taxon>Eukaryota</taxon>
        <taxon>Viridiplantae</taxon>
        <taxon>Streptophyta</taxon>
        <taxon>Embryophyta</taxon>
        <taxon>Tracheophyta</taxon>
        <taxon>Spermatophyta</taxon>
        <taxon>Magnoliopsida</taxon>
        <taxon>eudicotyledons</taxon>
        <taxon>Gunneridae</taxon>
        <taxon>Pentapetalae</taxon>
        <taxon>rosids</taxon>
        <taxon>fabids</taxon>
        <taxon>Oxalidales</taxon>
        <taxon>Cephalotaceae</taxon>
        <taxon>Cephalotus</taxon>
    </lineage>
</organism>
<dbReference type="Proteomes" id="UP000187406">
    <property type="component" value="Unassembled WGS sequence"/>
</dbReference>
<dbReference type="InterPro" id="IPR036691">
    <property type="entry name" value="Endo/exonu/phosph_ase_sf"/>
</dbReference>
<dbReference type="PANTHER" id="PTHR33710">
    <property type="entry name" value="BNAC02G09200D PROTEIN"/>
    <property type="match status" value="1"/>
</dbReference>
<protein>
    <recommendedName>
        <fullName evidence="4">Exo_endo_phos domain-containing protein</fullName>
    </recommendedName>
</protein>
<dbReference type="SUPFAM" id="SSF56219">
    <property type="entry name" value="DNase I-like"/>
    <property type="match status" value="1"/>
</dbReference>
<dbReference type="PANTHER" id="PTHR33710:SF71">
    <property type="entry name" value="ENDONUCLEASE_EXONUCLEASE_PHOSPHATASE DOMAIN-CONTAINING PROTEIN"/>
    <property type="match status" value="1"/>
</dbReference>
<accession>A0A1Q3CRU7</accession>
<dbReference type="AlphaFoldDB" id="A0A1Q3CRU7"/>
<feature type="non-terminal residue" evidence="2">
    <location>
        <position position="1"/>
    </location>
</feature>
<dbReference type="EMBL" id="BDDD01002748">
    <property type="protein sequence ID" value="GAV82904.1"/>
    <property type="molecule type" value="Genomic_DNA"/>
</dbReference>
<evidence type="ECO:0008006" key="4">
    <source>
        <dbReference type="Google" id="ProtNLM"/>
    </source>
</evidence>
<dbReference type="EMBL" id="BDDD01002748">
    <property type="protein sequence ID" value="GAV82905.1"/>
    <property type="molecule type" value="Genomic_DNA"/>
</dbReference>
<comment type="caution">
    <text evidence="2">The sequence shown here is derived from an EMBL/GenBank/DDBJ whole genome shotgun (WGS) entry which is preliminary data.</text>
</comment>
<sequence length="102" mass="11662">EKLGGKPGLSKPILEFEDCIRDCEIEDIRQTGCFYTWSNKRSGMELISKKMDRVMGNWLWFQQVSHLQVHFHVPGISDHSPAGIQLHSHPPGLGKSFKFLNI</sequence>
<name>A0A1Q3CRU7_CEPFO</name>
<gene>
    <name evidence="1" type="ORF">CFOL_v3_26355</name>
    <name evidence="2" type="ORF">CFOL_v3_26356</name>
</gene>
<reference evidence="3" key="1">
    <citation type="submission" date="2016-04" db="EMBL/GenBank/DDBJ databases">
        <title>Cephalotus genome sequencing.</title>
        <authorList>
            <person name="Fukushima K."/>
            <person name="Hasebe M."/>
            <person name="Fang X."/>
        </authorList>
    </citation>
    <scope>NUCLEOTIDE SEQUENCE [LARGE SCALE GENOMIC DNA]</scope>
    <source>
        <strain evidence="3">cv. St1</strain>
    </source>
</reference>